<protein>
    <submittedName>
        <fullName evidence="8">DNA-binding response regulator</fullName>
    </submittedName>
</protein>
<accession>A0A2G1QID6</accession>
<comment type="caution">
    <text evidence="8">The sequence shown here is derived from an EMBL/GenBank/DDBJ whole genome shotgun (WGS) entry which is preliminary data.</text>
</comment>
<dbReference type="GO" id="GO:0005829">
    <property type="term" value="C:cytosol"/>
    <property type="evidence" value="ECO:0007669"/>
    <property type="project" value="TreeGrafter"/>
</dbReference>
<dbReference type="Gene3D" id="3.40.50.2300">
    <property type="match status" value="1"/>
</dbReference>
<feature type="DNA-binding region" description="OmpR/PhoB-type" evidence="5">
    <location>
        <begin position="124"/>
        <end position="222"/>
    </location>
</feature>
<dbReference type="InterPro" id="IPR001789">
    <property type="entry name" value="Sig_transdc_resp-reg_receiver"/>
</dbReference>
<evidence type="ECO:0000313" key="8">
    <source>
        <dbReference type="EMBL" id="PHP65220.1"/>
    </source>
</evidence>
<evidence type="ECO:0000256" key="5">
    <source>
        <dbReference type="PROSITE-ProRule" id="PRU01091"/>
    </source>
</evidence>
<dbReference type="InterPro" id="IPR001867">
    <property type="entry name" value="OmpR/PhoB-type_DNA-bd"/>
</dbReference>
<evidence type="ECO:0000256" key="4">
    <source>
        <dbReference type="PROSITE-ProRule" id="PRU00169"/>
    </source>
</evidence>
<evidence type="ECO:0000259" key="7">
    <source>
        <dbReference type="PROSITE" id="PS51755"/>
    </source>
</evidence>
<keyword evidence="9" id="KW-1185">Reference proteome</keyword>
<proteinExistence type="predicted"/>
<keyword evidence="1" id="KW-0805">Transcription regulation</keyword>
<dbReference type="SMART" id="SM00862">
    <property type="entry name" value="Trans_reg_C"/>
    <property type="match status" value="1"/>
</dbReference>
<organism evidence="8 9">
    <name type="scientific">Zhengella mangrovi</name>
    <dbReference type="NCBI Taxonomy" id="1982044"/>
    <lineage>
        <taxon>Bacteria</taxon>
        <taxon>Pseudomonadati</taxon>
        <taxon>Pseudomonadota</taxon>
        <taxon>Alphaproteobacteria</taxon>
        <taxon>Hyphomicrobiales</taxon>
        <taxon>Notoacmeibacteraceae</taxon>
        <taxon>Zhengella</taxon>
    </lineage>
</organism>
<evidence type="ECO:0000259" key="6">
    <source>
        <dbReference type="PROSITE" id="PS50110"/>
    </source>
</evidence>
<reference evidence="8 9" key="1">
    <citation type="submission" date="2017-10" db="EMBL/GenBank/DDBJ databases">
        <title>Sedimentibacterium mangrovi gen. nov., sp. nov., a novel member of family Phyllobacteriacea isolated from mangrove sediment.</title>
        <authorList>
            <person name="Liao H."/>
            <person name="Tian Y."/>
        </authorList>
    </citation>
    <scope>NUCLEOTIDE SEQUENCE [LARGE SCALE GENOMIC DNA]</scope>
    <source>
        <strain evidence="8 9">X9-2-2</strain>
    </source>
</reference>
<dbReference type="Gene3D" id="1.10.10.10">
    <property type="entry name" value="Winged helix-like DNA-binding domain superfamily/Winged helix DNA-binding domain"/>
    <property type="match status" value="1"/>
</dbReference>
<dbReference type="InterPro" id="IPR011006">
    <property type="entry name" value="CheY-like_superfamily"/>
</dbReference>
<dbReference type="InterPro" id="IPR036388">
    <property type="entry name" value="WH-like_DNA-bd_sf"/>
</dbReference>
<dbReference type="GO" id="GO:0000976">
    <property type="term" value="F:transcription cis-regulatory region binding"/>
    <property type="evidence" value="ECO:0007669"/>
    <property type="project" value="TreeGrafter"/>
</dbReference>
<evidence type="ECO:0000256" key="2">
    <source>
        <dbReference type="ARBA" id="ARBA00023125"/>
    </source>
</evidence>
<evidence type="ECO:0000313" key="9">
    <source>
        <dbReference type="Proteomes" id="UP000221168"/>
    </source>
</evidence>
<keyword evidence="3" id="KW-0804">Transcription</keyword>
<feature type="modified residue" description="4-aspartylphosphate" evidence="4">
    <location>
        <position position="51"/>
    </location>
</feature>
<dbReference type="RefSeq" id="WP_099308178.1">
    <property type="nucleotide sequence ID" value="NZ_PDVP01000017.1"/>
</dbReference>
<dbReference type="InterPro" id="IPR039420">
    <property type="entry name" value="WalR-like"/>
</dbReference>
<name>A0A2G1QID6_9HYPH</name>
<feature type="domain" description="OmpR/PhoB-type" evidence="7">
    <location>
        <begin position="124"/>
        <end position="222"/>
    </location>
</feature>
<gene>
    <name evidence="8" type="ORF">CSC94_20120</name>
</gene>
<sequence>MRILLIEDNKKLADVICDAMRAQTLTVDWMATARDGEAAMLAMTYDAVVLDLGLPDRDGLTLIGPIRQIAPTMPLLVLTARDASTCIIEALEKGADDFLAKPFVMGVLIARVRAIMRRGVVTQETVLRHGRLELAPASHSVKVNGLDLSLSRREFAALELFLRRPNRVLSKADMEDALYGFGEEPSSNAIEVLVHRLRRKLEEARSPVDIHTMRGIGYMLAERPS</sequence>
<dbReference type="PROSITE" id="PS50110">
    <property type="entry name" value="RESPONSE_REGULATORY"/>
    <property type="match status" value="1"/>
</dbReference>
<keyword evidence="4" id="KW-0597">Phosphoprotein</keyword>
<dbReference type="PANTHER" id="PTHR48111">
    <property type="entry name" value="REGULATOR OF RPOS"/>
    <property type="match status" value="1"/>
</dbReference>
<dbReference type="Gene3D" id="6.10.250.690">
    <property type="match status" value="1"/>
</dbReference>
<dbReference type="SMART" id="SM00448">
    <property type="entry name" value="REC"/>
    <property type="match status" value="1"/>
</dbReference>
<evidence type="ECO:0000256" key="1">
    <source>
        <dbReference type="ARBA" id="ARBA00023015"/>
    </source>
</evidence>
<dbReference type="Proteomes" id="UP000221168">
    <property type="component" value="Unassembled WGS sequence"/>
</dbReference>
<dbReference type="GO" id="GO:0032993">
    <property type="term" value="C:protein-DNA complex"/>
    <property type="evidence" value="ECO:0007669"/>
    <property type="project" value="TreeGrafter"/>
</dbReference>
<feature type="domain" description="Response regulatory" evidence="6">
    <location>
        <begin position="2"/>
        <end position="116"/>
    </location>
</feature>
<dbReference type="PANTHER" id="PTHR48111:SF67">
    <property type="entry name" value="TRANSCRIPTIONAL REGULATORY PROTEIN TCTD"/>
    <property type="match status" value="1"/>
</dbReference>
<dbReference type="CDD" id="cd00383">
    <property type="entry name" value="trans_reg_C"/>
    <property type="match status" value="1"/>
</dbReference>
<dbReference type="SUPFAM" id="SSF52172">
    <property type="entry name" value="CheY-like"/>
    <property type="match status" value="1"/>
</dbReference>
<keyword evidence="2 5" id="KW-0238">DNA-binding</keyword>
<dbReference type="AlphaFoldDB" id="A0A2G1QID6"/>
<dbReference type="GO" id="GO:0000156">
    <property type="term" value="F:phosphorelay response regulator activity"/>
    <property type="evidence" value="ECO:0007669"/>
    <property type="project" value="TreeGrafter"/>
</dbReference>
<dbReference type="Pfam" id="PF00072">
    <property type="entry name" value="Response_reg"/>
    <property type="match status" value="1"/>
</dbReference>
<dbReference type="PROSITE" id="PS51755">
    <property type="entry name" value="OMPR_PHOB"/>
    <property type="match status" value="1"/>
</dbReference>
<evidence type="ECO:0000256" key="3">
    <source>
        <dbReference type="ARBA" id="ARBA00023163"/>
    </source>
</evidence>
<dbReference type="OrthoDB" id="9802426at2"/>
<dbReference type="EMBL" id="PDVP01000017">
    <property type="protein sequence ID" value="PHP65220.1"/>
    <property type="molecule type" value="Genomic_DNA"/>
</dbReference>
<dbReference type="GO" id="GO:0006355">
    <property type="term" value="P:regulation of DNA-templated transcription"/>
    <property type="evidence" value="ECO:0007669"/>
    <property type="project" value="InterPro"/>
</dbReference>
<dbReference type="Pfam" id="PF00486">
    <property type="entry name" value="Trans_reg_C"/>
    <property type="match status" value="1"/>
</dbReference>